<dbReference type="EMBL" id="QWDE01000001">
    <property type="protein sequence ID" value="RFZ84680.1"/>
    <property type="molecule type" value="Genomic_DNA"/>
</dbReference>
<dbReference type="AlphaFoldDB" id="A0A3E2NV00"/>
<evidence type="ECO:0008006" key="4">
    <source>
        <dbReference type="Google" id="ProtNLM"/>
    </source>
</evidence>
<organism evidence="2 3">
    <name type="scientific">Mucilaginibacter terrenus</name>
    <dbReference type="NCBI Taxonomy" id="2482727"/>
    <lineage>
        <taxon>Bacteria</taxon>
        <taxon>Pseudomonadati</taxon>
        <taxon>Bacteroidota</taxon>
        <taxon>Sphingobacteriia</taxon>
        <taxon>Sphingobacteriales</taxon>
        <taxon>Sphingobacteriaceae</taxon>
        <taxon>Mucilaginibacter</taxon>
    </lineage>
</organism>
<keyword evidence="3" id="KW-1185">Reference proteome</keyword>
<protein>
    <recommendedName>
        <fullName evidence="4">Cold-shock protein</fullName>
    </recommendedName>
</protein>
<name>A0A3E2NV00_9SPHI</name>
<sequence>MAKSQATFMKKQLEKNRQKKKQDKEERKQARKDNPGATDLESMMAYVNEDGELVSTPPEKKATNIPPAQES</sequence>
<feature type="compositionally biased region" description="Basic and acidic residues" evidence="1">
    <location>
        <begin position="11"/>
        <end position="34"/>
    </location>
</feature>
<accession>A0A3E2NV00</accession>
<dbReference type="OrthoDB" id="799760at2"/>
<evidence type="ECO:0000313" key="2">
    <source>
        <dbReference type="EMBL" id="RFZ84680.1"/>
    </source>
</evidence>
<dbReference type="Proteomes" id="UP000260823">
    <property type="component" value="Unassembled WGS sequence"/>
</dbReference>
<evidence type="ECO:0000256" key="1">
    <source>
        <dbReference type="SAM" id="MobiDB-lite"/>
    </source>
</evidence>
<reference evidence="2 3" key="1">
    <citation type="submission" date="2018-08" db="EMBL/GenBank/DDBJ databases">
        <title>Mucilaginibacter terrae sp. nov., isolated from manganese diggings.</title>
        <authorList>
            <person name="Huang Y."/>
            <person name="Zhou Z."/>
        </authorList>
    </citation>
    <scope>NUCLEOTIDE SEQUENCE [LARGE SCALE GENOMIC DNA]</scope>
    <source>
        <strain evidence="2 3">ZH6</strain>
    </source>
</reference>
<gene>
    <name evidence="2" type="ORF">DYU05_03465</name>
</gene>
<feature type="region of interest" description="Disordered" evidence="1">
    <location>
        <begin position="1"/>
        <end position="71"/>
    </location>
</feature>
<comment type="caution">
    <text evidence="2">The sequence shown here is derived from an EMBL/GenBank/DDBJ whole genome shotgun (WGS) entry which is preliminary data.</text>
</comment>
<evidence type="ECO:0000313" key="3">
    <source>
        <dbReference type="Proteomes" id="UP000260823"/>
    </source>
</evidence>
<proteinExistence type="predicted"/>